<keyword evidence="3" id="KW-1185">Reference proteome</keyword>
<name>A0A5B7G6F1_PORTR</name>
<dbReference type="EMBL" id="VSRR010011184">
    <property type="protein sequence ID" value="MPC52833.1"/>
    <property type="molecule type" value="Genomic_DNA"/>
</dbReference>
<gene>
    <name evidence="2" type="ORF">E2C01_046712</name>
</gene>
<organism evidence="2 3">
    <name type="scientific">Portunus trituberculatus</name>
    <name type="common">Swimming crab</name>
    <name type="synonym">Neptunus trituberculatus</name>
    <dbReference type="NCBI Taxonomy" id="210409"/>
    <lineage>
        <taxon>Eukaryota</taxon>
        <taxon>Metazoa</taxon>
        <taxon>Ecdysozoa</taxon>
        <taxon>Arthropoda</taxon>
        <taxon>Crustacea</taxon>
        <taxon>Multicrustacea</taxon>
        <taxon>Malacostraca</taxon>
        <taxon>Eumalacostraca</taxon>
        <taxon>Eucarida</taxon>
        <taxon>Decapoda</taxon>
        <taxon>Pleocyemata</taxon>
        <taxon>Brachyura</taxon>
        <taxon>Eubrachyura</taxon>
        <taxon>Portunoidea</taxon>
        <taxon>Portunidae</taxon>
        <taxon>Portuninae</taxon>
        <taxon>Portunus</taxon>
    </lineage>
</organism>
<feature type="region of interest" description="Disordered" evidence="1">
    <location>
        <begin position="47"/>
        <end position="66"/>
    </location>
</feature>
<protein>
    <submittedName>
        <fullName evidence="2">Uncharacterized protein</fullName>
    </submittedName>
</protein>
<evidence type="ECO:0000313" key="3">
    <source>
        <dbReference type="Proteomes" id="UP000324222"/>
    </source>
</evidence>
<evidence type="ECO:0000313" key="2">
    <source>
        <dbReference type="EMBL" id="MPC52833.1"/>
    </source>
</evidence>
<reference evidence="2 3" key="1">
    <citation type="submission" date="2019-05" db="EMBL/GenBank/DDBJ databases">
        <title>Another draft genome of Portunus trituberculatus and its Hox gene families provides insights of decapod evolution.</title>
        <authorList>
            <person name="Jeong J.-H."/>
            <person name="Song I."/>
            <person name="Kim S."/>
            <person name="Choi T."/>
            <person name="Kim D."/>
            <person name="Ryu S."/>
            <person name="Kim W."/>
        </authorList>
    </citation>
    <scope>NUCLEOTIDE SEQUENCE [LARGE SCALE GENOMIC DNA]</scope>
    <source>
        <tissue evidence="2">Muscle</tissue>
    </source>
</reference>
<sequence>MVMRTPTHACDEGNPAPECCTSPRIIARNNTRLRDTFSSPKTICMTIPGTPQRPSRATPLPATPASSLRLLPTPYLC</sequence>
<dbReference type="Proteomes" id="UP000324222">
    <property type="component" value="Unassembled WGS sequence"/>
</dbReference>
<dbReference type="AlphaFoldDB" id="A0A5B7G6F1"/>
<comment type="caution">
    <text evidence="2">The sequence shown here is derived from an EMBL/GenBank/DDBJ whole genome shotgun (WGS) entry which is preliminary data.</text>
</comment>
<evidence type="ECO:0000256" key="1">
    <source>
        <dbReference type="SAM" id="MobiDB-lite"/>
    </source>
</evidence>
<proteinExistence type="predicted"/>
<accession>A0A5B7G6F1</accession>